<evidence type="ECO:0000256" key="7">
    <source>
        <dbReference type="ARBA" id="ARBA00023163"/>
    </source>
</evidence>
<dbReference type="AlphaFoldDB" id="A0A6J3LBU0"/>
<evidence type="ECO:0000256" key="5">
    <source>
        <dbReference type="ARBA" id="ARBA00023015"/>
    </source>
</evidence>
<dbReference type="PANTHER" id="PTHR24082">
    <property type="entry name" value="NUCLEAR HORMONE RECEPTOR"/>
    <property type="match status" value="1"/>
</dbReference>
<keyword evidence="8 10" id="KW-0675">Receptor</keyword>
<evidence type="ECO:0000259" key="12">
    <source>
        <dbReference type="PROSITE" id="PS51030"/>
    </source>
</evidence>
<evidence type="ECO:0000256" key="9">
    <source>
        <dbReference type="ARBA" id="ARBA00023242"/>
    </source>
</evidence>
<feature type="region of interest" description="Disordered" evidence="11">
    <location>
        <begin position="231"/>
        <end position="266"/>
    </location>
</feature>
<dbReference type="InterPro" id="IPR013088">
    <property type="entry name" value="Znf_NHR/GATA"/>
</dbReference>
<dbReference type="Proteomes" id="UP000504631">
    <property type="component" value="Unplaced"/>
</dbReference>
<feature type="domain" description="Nuclear receptor" evidence="12">
    <location>
        <begin position="11"/>
        <end position="86"/>
    </location>
</feature>
<dbReference type="FunFam" id="3.30.50.10:FF:000042">
    <property type="entry name" value="Nuclear hormone receptor HR96"/>
    <property type="match status" value="1"/>
</dbReference>
<evidence type="ECO:0000256" key="3">
    <source>
        <dbReference type="ARBA" id="ARBA00022771"/>
    </source>
</evidence>
<feature type="compositionally biased region" description="Polar residues" evidence="11">
    <location>
        <begin position="200"/>
        <end position="215"/>
    </location>
</feature>
<keyword evidence="14" id="KW-1185">Reference proteome</keyword>
<dbReference type="InterPro" id="IPR001628">
    <property type="entry name" value="Znf_hrmn_rcpt"/>
</dbReference>
<dbReference type="GO" id="GO:0030154">
    <property type="term" value="P:cell differentiation"/>
    <property type="evidence" value="ECO:0007669"/>
    <property type="project" value="TreeGrafter"/>
</dbReference>
<keyword evidence="7 10" id="KW-0804">Transcription</keyword>
<evidence type="ECO:0000256" key="4">
    <source>
        <dbReference type="ARBA" id="ARBA00022833"/>
    </source>
</evidence>
<evidence type="ECO:0000313" key="15">
    <source>
        <dbReference type="RefSeq" id="XP_033362126.1"/>
    </source>
</evidence>
<dbReference type="SMART" id="SM00430">
    <property type="entry name" value="HOLI"/>
    <property type="match status" value="1"/>
</dbReference>
<comment type="similarity">
    <text evidence="10">Belongs to the nuclear hormone receptor family.</text>
</comment>
<evidence type="ECO:0000256" key="6">
    <source>
        <dbReference type="ARBA" id="ARBA00023125"/>
    </source>
</evidence>
<proteinExistence type="inferred from homology"/>
<dbReference type="CDD" id="cd06929">
    <property type="entry name" value="NR_LBD_F1"/>
    <property type="match status" value="1"/>
</dbReference>
<dbReference type="FunFam" id="1.10.565.10:FF:000035">
    <property type="entry name" value="Nuclear hormone receptor HR96"/>
    <property type="match status" value="1"/>
</dbReference>
<dbReference type="KEGG" id="bvk:117240259"/>
<dbReference type="PROSITE" id="PS51843">
    <property type="entry name" value="NR_LBD"/>
    <property type="match status" value="1"/>
</dbReference>
<dbReference type="Pfam" id="PF00105">
    <property type="entry name" value="zf-C4"/>
    <property type="match status" value="1"/>
</dbReference>
<dbReference type="GO" id="GO:0004879">
    <property type="term" value="F:nuclear receptor activity"/>
    <property type="evidence" value="ECO:0007669"/>
    <property type="project" value="TreeGrafter"/>
</dbReference>
<dbReference type="GO" id="GO:0008270">
    <property type="term" value="F:zinc ion binding"/>
    <property type="evidence" value="ECO:0007669"/>
    <property type="project" value="UniProtKB-KW"/>
</dbReference>
<dbReference type="GO" id="GO:0045944">
    <property type="term" value="P:positive regulation of transcription by RNA polymerase II"/>
    <property type="evidence" value="ECO:0007669"/>
    <property type="project" value="TreeGrafter"/>
</dbReference>
<feature type="compositionally biased region" description="Low complexity" evidence="11">
    <location>
        <begin position="167"/>
        <end position="176"/>
    </location>
</feature>
<sequence length="776" mass="88424">MEDEQPARETNKICGVCGDRALGYNFNAVSCESCKAFFRRNALKNKDFRCPFTENCNITPVTRRFCQKCRLDKCFSIGMRKEYIMSEEDKVLKRQKIEQNRAKKRPTLESAKPSKIKKGYLDECNFDDTSMSVNSVVSTASDTYFWESDRKYTDLDANRQNVTESLSPVTAASVPSPSSPPENGAISGSKTLDMMKDSTHNSNSNFENYDHTSSPRGEENDVDAERLRMDFNSPSQNQQRLDKVKSPSHNLEKSKKSVIGSRKSDQNISDLNSEFASTNNESMKYSPEFENASCYNKFDCSPVQSSQYIEHTSHYRKMSIDMNSGMHTSVQNSEEVVLSQKQSKETCSEEDNFISNKFSQDSTLITKLVNNSNFITKIFQNEELLIKIMSDPVVISKLEADPQISHFFKKTGVVTDKEAPSEKEASTQYKDDVKPGNNNSSHTFKPILKVKQKQVENPILTDLITNSSQEECIKQRDNSSDWNRNLSDVTRDVLQDVQRVPIAVNSIESILCEAIKLEFSTYSALGGMETRRVLNDAERAKLNELIVANKALLAPLDEDITNLIGEDCKFKNNFGRSDPALLDVINLTAIAIRRLIKMAKKINAFKNMCQEDQIALLKGGSTEMMILRSALNYDVEKDMWWIPHSQESMSNIKVDVLKEAKGNLYTEHSRFIRSFDPRWRDENIILILSAIALFTPDRPKVVHNDVIKLEQNSYYYLLRRYLESVYPGCEAKSMFLKLIQKISDLHRLNNEVVGVYLNLNPSSVEPLLIEIFDLKH</sequence>
<dbReference type="PROSITE" id="PS00031">
    <property type="entry name" value="NUCLEAR_REC_DBD_1"/>
    <property type="match status" value="1"/>
</dbReference>
<dbReference type="Pfam" id="PF00104">
    <property type="entry name" value="Hormone_recep"/>
    <property type="match status" value="1"/>
</dbReference>
<dbReference type="CDD" id="cd06966">
    <property type="entry name" value="NR_DBD_CAR"/>
    <property type="match status" value="1"/>
</dbReference>
<dbReference type="InterPro" id="IPR035500">
    <property type="entry name" value="NHR-like_dom_sf"/>
</dbReference>
<keyword evidence="4 10" id="KW-0862">Zinc</keyword>
<accession>A0A6J3LBU0</accession>
<feature type="compositionally biased region" description="Basic and acidic residues" evidence="11">
    <location>
        <begin position="416"/>
        <end position="434"/>
    </location>
</feature>
<dbReference type="Gene3D" id="3.30.50.10">
    <property type="entry name" value="Erythroid Transcription Factor GATA-1, subunit A"/>
    <property type="match status" value="1"/>
</dbReference>
<keyword evidence="9 10" id="KW-0539">Nucleus</keyword>
<reference evidence="15" key="1">
    <citation type="submission" date="2025-08" db="UniProtKB">
        <authorList>
            <consortium name="RefSeq"/>
        </authorList>
    </citation>
    <scope>IDENTIFICATION</scope>
    <source>
        <tissue evidence="15">Muscle</tissue>
    </source>
</reference>
<dbReference type="InterPro" id="IPR000536">
    <property type="entry name" value="Nucl_hrmn_rcpt_lig-bd"/>
</dbReference>
<keyword evidence="6 10" id="KW-0238">DNA-binding</keyword>
<dbReference type="GeneID" id="117240259"/>
<dbReference type="SUPFAM" id="SSF48508">
    <property type="entry name" value="Nuclear receptor ligand-binding domain"/>
    <property type="match status" value="1"/>
</dbReference>
<feature type="compositionally biased region" description="Basic and acidic residues" evidence="11">
    <location>
        <begin position="240"/>
        <end position="255"/>
    </location>
</feature>
<dbReference type="GO" id="GO:0005634">
    <property type="term" value="C:nucleus"/>
    <property type="evidence" value="ECO:0007669"/>
    <property type="project" value="UniProtKB-SubCell"/>
</dbReference>
<dbReference type="CTD" id="42993"/>
<evidence type="ECO:0000313" key="14">
    <source>
        <dbReference type="Proteomes" id="UP000504631"/>
    </source>
</evidence>
<evidence type="ECO:0000256" key="11">
    <source>
        <dbReference type="SAM" id="MobiDB-lite"/>
    </source>
</evidence>
<evidence type="ECO:0000256" key="10">
    <source>
        <dbReference type="RuleBase" id="RU004334"/>
    </source>
</evidence>
<evidence type="ECO:0000256" key="8">
    <source>
        <dbReference type="ARBA" id="ARBA00023170"/>
    </source>
</evidence>
<organism evidence="14 15">
    <name type="scientific">Bombus vosnesenskii</name>
    <dbReference type="NCBI Taxonomy" id="207650"/>
    <lineage>
        <taxon>Eukaryota</taxon>
        <taxon>Metazoa</taxon>
        <taxon>Ecdysozoa</taxon>
        <taxon>Arthropoda</taxon>
        <taxon>Hexapoda</taxon>
        <taxon>Insecta</taxon>
        <taxon>Pterygota</taxon>
        <taxon>Neoptera</taxon>
        <taxon>Endopterygota</taxon>
        <taxon>Hymenoptera</taxon>
        <taxon>Apocrita</taxon>
        <taxon>Aculeata</taxon>
        <taxon>Apoidea</taxon>
        <taxon>Anthophila</taxon>
        <taxon>Apidae</taxon>
        <taxon>Bombus</taxon>
        <taxon>Pyrobombus</taxon>
    </lineage>
</organism>
<feature type="domain" description="NR LBD" evidence="13">
    <location>
        <begin position="543"/>
        <end position="776"/>
    </location>
</feature>
<evidence type="ECO:0000256" key="2">
    <source>
        <dbReference type="ARBA" id="ARBA00022723"/>
    </source>
</evidence>
<dbReference type="InterPro" id="IPR050234">
    <property type="entry name" value="Nuclear_hormone_rcpt_NR1"/>
</dbReference>
<dbReference type="GO" id="GO:0000978">
    <property type="term" value="F:RNA polymerase II cis-regulatory region sequence-specific DNA binding"/>
    <property type="evidence" value="ECO:0007669"/>
    <property type="project" value="TreeGrafter"/>
</dbReference>
<protein>
    <submittedName>
        <fullName evidence="15">Nuclear hormone receptor HR96</fullName>
    </submittedName>
</protein>
<dbReference type="RefSeq" id="XP_033362126.1">
    <property type="nucleotide sequence ID" value="XM_033506235.1"/>
</dbReference>
<comment type="subcellular location">
    <subcellularLocation>
        <location evidence="1 10">Nucleus</location>
    </subcellularLocation>
</comment>
<dbReference type="SMART" id="SM00399">
    <property type="entry name" value="ZnF_C4"/>
    <property type="match status" value="1"/>
</dbReference>
<dbReference type="PANTHER" id="PTHR24082:SF283">
    <property type="entry name" value="NUCLEAR HORMONE RECEPTOR HR96"/>
    <property type="match status" value="1"/>
</dbReference>
<feature type="region of interest" description="Disordered" evidence="11">
    <location>
        <begin position="166"/>
        <end position="219"/>
    </location>
</feature>
<dbReference type="GO" id="GO:0000122">
    <property type="term" value="P:negative regulation of transcription by RNA polymerase II"/>
    <property type="evidence" value="ECO:0007669"/>
    <property type="project" value="TreeGrafter"/>
</dbReference>
<name>A0A6J3LBU0_9HYME</name>
<dbReference type="PRINTS" id="PR00047">
    <property type="entry name" value="STROIDFINGER"/>
</dbReference>
<dbReference type="Gene3D" id="1.10.565.10">
    <property type="entry name" value="Retinoid X Receptor"/>
    <property type="match status" value="1"/>
</dbReference>
<keyword evidence="2 10" id="KW-0479">Metal-binding</keyword>
<keyword evidence="3 10" id="KW-0863">Zinc-finger</keyword>
<dbReference type="PROSITE" id="PS51030">
    <property type="entry name" value="NUCLEAR_REC_DBD_2"/>
    <property type="match status" value="1"/>
</dbReference>
<gene>
    <name evidence="15" type="primary">LOC117240259</name>
</gene>
<dbReference type="SUPFAM" id="SSF57716">
    <property type="entry name" value="Glucocorticoid receptor-like (DNA-binding domain)"/>
    <property type="match status" value="1"/>
</dbReference>
<evidence type="ECO:0000259" key="13">
    <source>
        <dbReference type="PROSITE" id="PS51843"/>
    </source>
</evidence>
<dbReference type="GO" id="GO:0006950">
    <property type="term" value="P:response to stress"/>
    <property type="evidence" value="ECO:0007669"/>
    <property type="project" value="UniProtKB-ARBA"/>
</dbReference>
<evidence type="ECO:0000256" key="1">
    <source>
        <dbReference type="ARBA" id="ARBA00004123"/>
    </source>
</evidence>
<feature type="region of interest" description="Disordered" evidence="11">
    <location>
        <begin position="416"/>
        <end position="444"/>
    </location>
</feature>
<keyword evidence="5 10" id="KW-0805">Transcription regulation</keyword>